<dbReference type="NCBIfam" id="TIGR00247">
    <property type="entry name" value="endolytic transglycosylase MltG"/>
    <property type="match status" value="1"/>
</dbReference>
<sequence length="331" mass="38773">MWSEFFSKIGKIVVIFLIILVTSYFFLPTFSQKKIVVEIPKRADSEKISQILWKNKVIPNPYFFCLVVKLLRWETDLKAGIYEFESPSLLSVLDKLKNGKVKLYRVTIPEGLPKWRVAQILSEKKIVDREDFLKAVDHPGRFYTQFPWLYSTKSLEGYLFPDTYYFPREDNVDKVIERFLTRFEKVVLPIYYKYKKDKKNNLSLREVVTLASIVEKEARINSEKPVIAAVFFNRLRKGMRLRADPTVKYALGSFRKRLKKSTLDYPSPYNTYLYYGLPPGPICSPGVKSIRAVLYPANVDYLYFVAKGDGTHKFSRTYKEHLRAVALYQRG</sequence>
<keyword evidence="5 7" id="KW-0456">Lyase</keyword>
<dbReference type="EC" id="4.2.2.29" evidence="7"/>
<comment type="function">
    <text evidence="7">Functions as a peptidoglycan terminase that cleaves nascent peptidoglycan strands endolytically to terminate their elongation.</text>
</comment>
<dbReference type="PANTHER" id="PTHR30518">
    <property type="entry name" value="ENDOLYTIC MUREIN TRANSGLYCOSYLASE"/>
    <property type="match status" value="1"/>
</dbReference>
<dbReference type="HAMAP" id="MF_02065">
    <property type="entry name" value="MltG"/>
    <property type="match status" value="1"/>
</dbReference>
<dbReference type="Gene3D" id="3.30.160.60">
    <property type="entry name" value="Classic Zinc Finger"/>
    <property type="match status" value="1"/>
</dbReference>
<dbReference type="EMBL" id="DRBC01000456">
    <property type="protein sequence ID" value="HDN85586.1"/>
    <property type="molecule type" value="Genomic_DNA"/>
</dbReference>
<dbReference type="GO" id="GO:0009252">
    <property type="term" value="P:peptidoglycan biosynthetic process"/>
    <property type="evidence" value="ECO:0007669"/>
    <property type="project" value="UniProtKB-UniRule"/>
</dbReference>
<evidence type="ECO:0000256" key="1">
    <source>
        <dbReference type="ARBA" id="ARBA00022475"/>
    </source>
</evidence>
<dbReference type="Pfam" id="PF02618">
    <property type="entry name" value="YceG"/>
    <property type="match status" value="1"/>
</dbReference>
<feature type="site" description="Important for catalytic activity" evidence="7">
    <location>
        <position position="217"/>
    </location>
</feature>
<dbReference type="PANTHER" id="PTHR30518:SF2">
    <property type="entry name" value="ENDOLYTIC MUREIN TRANSGLYCOSYLASE"/>
    <property type="match status" value="1"/>
</dbReference>
<dbReference type="InterPro" id="IPR003770">
    <property type="entry name" value="MLTG-like"/>
</dbReference>
<dbReference type="GO" id="GO:0008932">
    <property type="term" value="F:lytic endotransglycosylase activity"/>
    <property type="evidence" value="ECO:0007669"/>
    <property type="project" value="UniProtKB-UniRule"/>
</dbReference>
<evidence type="ECO:0000256" key="5">
    <source>
        <dbReference type="ARBA" id="ARBA00023239"/>
    </source>
</evidence>
<reference evidence="8" key="1">
    <citation type="journal article" date="2020" name="mSystems">
        <title>Genome- and Community-Level Interaction Insights into Carbon Utilization and Element Cycling Functions of Hydrothermarchaeota in Hydrothermal Sediment.</title>
        <authorList>
            <person name="Zhou Z."/>
            <person name="Liu Y."/>
            <person name="Xu W."/>
            <person name="Pan J."/>
            <person name="Luo Z.H."/>
            <person name="Li M."/>
        </authorList>
    </citation>
    <scope>NUCLEOTIDE SEQUENCE [LARGE SCALE GENOMIC DNA]</scope>
    <source>
        <strain evidence="8">HyVt-219</strain>
    </source>
</reference>
<keyword evidence="6 7" id="KW-0961">Cell wall biogenesis/degradation</keyword>
<evidence type="ECO:0000256" key="7">
    <source>
        <dbReference type="HAMAP-Rule" id="MF_02065"/>
    </source>
</evidence>
<keyword evidence="4 7" id="KW-0472">Membrane</keyword>
<accession>A0A7V0N2U3</accession>
<evidence type="ECO:0000256" key="4">
    <source>
        <dbReference type="ARBA" id="ARBA00023136"/>
    </source>
</evidence>
<dbReference type="AlphaFoldDB" id="A0A7V0N2U3"/>
<dbReference type="Proteomes" id="UP000885660">
    <property type="component" value="Unassembled WGS sequence"/>
</dbReference>
<gene>
    <name evidence="7 8" type="primary">mltG</name>
    <name evidence="8" type="ORF">ENG47_07530</name>
</gene>
<comment type="subcellular location">
    <subcellularLocation>
        <location evidence="7">Cell membrane</location>
        <topology evidence="7">Single-pass membrane protein</topology>
    </subcellularLocation>
</comment>
<evidence type="ECO:0000313" key="8">
    <source>
        <dbReference type="EMBL" id="HDN85586.1"/>
    </source>
</evidence>
<keyword evidence="1 7" id="KW-1003">Cell membrane</keyword>
<feature type="transmembrane region" description="Helical" evidence="7">
    <location>
        <begin position="12"/>
        <end position="30"/>
    </location>
</feature>
<dbReference type="Gene3D" id="3.30.1490.480">
    <property type="entry name" value="Endolytic murein transglycosylase"/>
    <property type="match status" value="1"/>
</dbReference>
<evidence type="ECO:0000256" key="6">
    <source>
        <dbReference type="ARBA" id="ARBA00023316"/>
    </source>
</evidence>
<evidence type="ECO:0000256" key="2">
    <source>
        <dbReference type="ARBA" id="ARBA00022692"/>
    </source>
</evidence>
<evidence type="ECO:0000256" key="3">
    <source>
        <dbReference type="ARBA" id="ARBA00022989"/>
    </source>
</evidence>
<name>A0A7V0N2U3_UNCAE</name>
<dbReference type="GO" id="GO:0005886">
    <property type="term" value="C:plasma membrane"/>
    <property type="evidence" value="ECO:0007669"/>
    <property type="project" value="UniProtKB-SubCell"/>
</dbReference>
<protein>
    <recommendedName>
        <fullName evidence="7">Endolytic murein transglycosylase</fullName>
        <ecNumber evidence="7">4.2.2.29</ecNumber>
    </recommendedName>
    <alternativeName>
        <fullName evidence="7">Peptidoglycan lytic transglycosylase</fullName>
    </alternativeName>
    <alternativeName>
        <fullName evidence="7">Peptidoglycan polymerization terminase</fullName>
    </alternativeName>
</protein>
<proteinExistence type="inferred from homology"/>
<comment type="catalytic activity">
    <reaction evidence="7">
        <text>a peptidoglycan chain = a peptidoglycan chain with N-acetyl-1,6-anhydromuramyl-[peptide] at the reducing end + a peptidoglycan chain with N-acetylglucosamine at the non-reducing end.</text>
        <dbReference type="EC" id="4.2.2.29"/>
    </reaction>
</comment>
<keyword evidence="2 7" id="KW-0812">Transmembrane</keyword>
<comment type="similarity">
    <text evidence="7">Belongs to the transglycosylase MltG family.</text>
</comment>
<dbReference type="GO" id="GO:0071555">
    <property type="term" value="P:cell wall organization"/>
    <property type="evidence" value="ECO:0007669"/>
    <property type="project" value="UniProtKB-KW"/>
</dbReference>
<keyword evidence="3 7" id="KW-1133">Transmembrane helix</keyword>
<organism evidence="8">
    <name type="scientific">Aerophobetes bacterium</name>
    <dbReference type="NCBI Taxonomy" id="2030807"/>
    <lineage>
        <taxon>Bacteria</taxon>
        <taxon>Candidatus Aerophobota</taxon>
    </lineage>
</organism>
<dbReference type="CDD" id="cd08010">
    <property type="entry name" value="MltG_like"/>
    <property type="match status" value="1"/>
</dbReference>
<comment type="caution">
    <text evidence="8">The sequence shown here is derived from an EMBL/GenBank/DDBJ whole genome shotgun (WGS) entry which is preliminary data.</text>
</comment>